<dbReference type="InterPro" id="IPR012334">
    <property type="entry name" value="Pectin_lyas_fold"/>
</dbReference>
<reference evidence="6" key="1">
    <citation type="submission" date="2018-05" db="EMBL/GenBank/DDBJ databases">
        <title>Pseudarcicella sp. HME7025 Genome sequencing and assembly.</title>
        <authorList>
            <person name="Kim H."/>
            <person name="Kang H."/>
            <person name="Joh K."/>
        </authorList>
    </citation>
    <scope>NUCLEOTIDE SEQUENCE [LARGE SCALE GENOMIC DNA]</scope>
    <source>
        <strain evidence="6">HME7025</strain>
    </source>
</reference>
<dbReference type="PANTHER" id="PTHR22990">
    <property type="entry name" value="F-BOX ONLY PROTEIN"/>
    <property type="match status" value="1"/>
</dbReference>
<dbReference type="InterPro" id="IPR022441">
    <property type="entry name" value="Para_beta_helix_rpt-2"/>
</dbReference>
<dbReference type="PANTHER" id="PTHR22990:SF15">
    <property type="entry name" value="F-BOX ONLY PROTEIN 10"/>
    <property type="match status" value="1"/>
</dbReference>
<comment type="pathway">
    <text evidence="1">Protein modification; protein ubiquitination.</text>
</comment>
<evidence type="ECO:0000313" key="6">
    <source>
        <dbReference type="Proteomes" id="UP000245468"/>
    </source>
</evidence>
<dbReference type="NCBIfam" id="TIGR03804">
    <property type="entry name" value="para_beta_helix"/>
    <property type="match status" value="3"/>
</dbReference>
<dbReference type="SUPFAM" id="SSF51126">
    <property type="entry name" value="Pectin lyase-like"/>
    <property type="match status" value="1"/>
</dbReference>
<dbReference type="Pfam" id="PF05048">
    <property type="entry name" value="NosD"/>
    <property type="match status" value="1"/>
</dbReference>
<evidence type="ECO:0000313" key="5">
    <source>
        <dbReference type="EMBL" id="AWL09663.1"/>
    </source>
</evidence>
<dbReference type="AlphaFoldDB" id="A0A2S2DWE0"/>
<dbReference type="OrthoDB" id="9767990at2"/>
<feature type="domain" description="Carbohydrate-binding/sugar hydrolysis" evidence="4">
    <location>
        <begin position="198"/>
        <end position="358"/>
    </location>
</feature>
<evidence type="ECO:0000256" key="3">
    <source>
        <dbReference type="ARBA" id="ARBA00022786"/>
    </source>
</evidence>
<dbReference type="InterPro" id="IPR007742">
    <property type="entry name" value="NosD_dom"/>
</dbReference>
<evidence type="ECO:0000256" key="1">
    <source>
        <dbReference type="ARBA" id="ARBA00004906"/>
    </source>
</evidence>
<dbReference type="EMBL" id="CP029346">
    <property type="protein sequence ID" value="AWL09663.1"/>
    <property type="molecule type" value="Genomic_DNA"/>
</dbReference>
<dbReference type="InterPro" id="IPR051550">
    <property type="entry name" value="SCF-Subunits/Alg-Epimerases"/>
</dbReference>
<sequence length="415" mass="47183">MIALKTYLILFILLALSVPYTQANTWYVGKNERFKSLAPAIQQAHAGDRILVKPGVYHEHNLIIDKALTIQGIGLPILDGEGKYEVLSIKASQVTIQGFHIRNSGISSLKDLAGIKVYDSQHVQIINNLITHSFFGVYIQYGKHCTIKNNRIIAYGKEEQQSGNGIHCWNSSNLQIQNNVITGHRDGIYFEFVTHSIIKNNRSFRNLRYGLHFMFSNHDTYISNVFTNNGAGVAVMFSNHVNMFYNTFHQNWGDASYGILLKEISDGIIQGNRFEKNTTGIYLEGVSRVKMNRNTFSNNGWGLKIQASCQDMTIHHNNFMNNTFDVSTNGTLVLNNFDGNYWDKYDGYDLNRDHIGDIPFRPVSLFSIILEKNPTTLIMFRSFISALMDKTEKLIPSLTPEQLKDQFPLIKPVKL</sequence>
<keyword evidence="2" id="KW-0677">Repeat</keyword>
<dbReference type="KEGG" id="psez:HME7025_01811"/>
<dbReference type="InterPro" id="IPR006633">
    <property type="entry name" value="Carb-bd_sugar_hydrolysis-dom"/>
</dbReference>
<evidence type="ECO:0000259" key="4">
    <source>
        <dbReference type="SMART" id="SM00722"/>
    </source>
</evidence>
<keyword evidence="3" id="KW-0833">Ubl conjugation pathway</keyword>
<feature type="domain" description="Carbohydrate-binding/sugar hydrolysis" evidence="4">
    <location>
        <begin position="52"/>
        <end position="191"/>
    </location>
</feature>
<dbReference type="InterPro" id="IPR011050">
    <property type="entry name" value="Pectin_lyase_fold/virulence"/>
</dbReference>
<dbReference type="InterPro" id="IPR026464">
    <property type="entry name" value="NosD_copper_fam"/>
</dbReference>
<evidence type="ECO:0000256" key="2">
    <source>
        <dbReference type="ARBA" id="ARBA00022737"/>
    </source>
</evidence>
<dbReference type="Proteomes" id="UP000245468">
    <property type="component" value="Chromosome"/>
</dbReference>
<gene>
    <name evidence="5" type="ORF">HME7025_01811</name>
</gene>
<dbReference type="InterPro" id="IPR006626">
    <property type="entry name" value="PbH1"/>
</dbReference>
<organism evidence="5 6">
    <name type="scientific">Aquirufa nivalisilvae</name>
    <dbReference type="NCBI Taxonomy" id="2516557"/>
    <lineage>
        <taxon>Bacteria</taxon>
        <taxon>Pseudomonadati</taxon>
        <taxon>Bacteroidota</taxon>
        <taxon>Cytophagia</taxon>
        <taxon>Cytophagales</taxon>
        <taxon>Flectobacillaceae</taxon>
        <taxon>Aquirufa</taxon>
    </lineage>
</organism>
<proteinExistence type="predicted"/>
<name>A0A2S2DWE0_9BACT</name>
<dbReference type="NCBIfam" id="TIGR04247">
    <property type="entry name" value="NosD_copper_fam"/>
    <property type="match status" value="1"/>
</dbReference>
<protein>
    <recommendedName>
        <fullName evidence="4">Carbohydrate-binding/sugar hydrolysis domain-containing protein</fullName>
    </recommendedName>
</protein>
<dbReference type="RefSeq" id="WP_109323334.1">
    <property type="nucleotide sequence ID" value="NZ_CP029346.1"/>
</dbReference>
<dbReference type="SMART" id="SM00710">
    <property type="entry name" value="PbH1"/>
    <property type="match status" value="10"/>
</dbReference>
<accession>A0A2S2DWE0</accession>
<dbReference type="Gene3D" id="2.160.20.10">
    <property type="entry name" value="Single-stranded right-handed beta-helix, Pectin lyase-like"/>
    <property type="match status" value="1"/>
</dbReference>
<dbReference type="SMART" id="SM00722">
    <property type="entry name" value="CASH"/>
    <property type="match status" value="2"/>
</dbReference>
<keyword evidence="6" id="KW-1185">Reference proteome</keyword>